<dbReference type="GO" id="GO:0005879">
    <property type="term" value="C:axonemal microtubule"/>
    <property type="evidence" value="ECO:0007669"/>
    <property type="project" value="TreeGrafter"/>
</dbReference>
<keyword evidence="4" id="KW-0206">Cytoskeleton</keyword>
<evidence type="ECO:0000259" key="7">
    <source>
        <dbReference type="PROSITE" id="PS51336"/>
    </source>
</evidence>
<dbReference type="PANTHER" id="PTHR43109:SF2">
    <property type="entry name" value="NUCLEOSIDE DIPHOSPHATE KINASE 7"/>
    <property type="match status" value="1"/>
</dbReference>
<dbReference type="Pfam" id="PF00334">
    <property type="entry name" value="NDK"/>
    <property type="match status" value="2"/>
</dbReference>
<dbReference type="PANTHER" id="PTHR43109">
    <property type="entry name" value="NUCLEOSIDE DIPHOSPHATE KINASE 7"/>
    <property type="match status" value="1"/>
</dbReference>
<comment type="similarity">
    <text evidence="6">Belongs to the NDK family.</text>
</comment>
<evidence type="ECO:0000256" key="3">
    <source>
        <dbReference type="ARBA" id="ARBA00022490"/>
    </source>
</evidence>
<keyword evidence="5" id="KW-0966">Cell projection</keyword>
<dbReference type="AlphaFoldDB" id="A0A5A8DPB2"/>
<accession>A0A5A8DPB2</accession>
<protein>
    <recommendedName>
        <fullName evidence="7">DM10 domain-containing protein</fullName>
    </recommendedName>
</protein>
<dbReference type="Gene3D" id="3.30.70.141">
    <property type="entry name" value="Nucleoside diphosphate kinase-like domain"/>
    <property type="match status" value="2"/>
</dbReference>
<evidence type="ECO:0000256" key="1">
    <source>
        <dbReference type="ARBA" id="ARBA00004138"/>
    </source>
</evidence>
<dbReference type="SMART" id="SM00676">
    <property type="entry name" value="DM10"/>
    <property type="match status" value="1"/>
</dbReference>
<dbReference type="SMART" id="SM00562">
    <property type="entry name" value="NDK"/>
    <property type="match status" value="1"/>
</dbReference>
<dbReference type="PROSITE" id="PS51336">
    <property type="entry name" value="DM10"/>
    <property type="match status" value="1"/>
</dbReference>
<gene>
    <name evidence="8" type="ORF">FNF28_03098</name>
</gene>
<dbReference type="CDD" id="cd04412">
    <property type="entry name" value="NDPk7B"/>
    <property type="match status" value="1"/>
</dbReference>
<evidence type="ECO:0000256" key="6">
    <source>
        <dbReference type="PROSITE-ProRule" id="PRU00706"/>
    </source>
</evidence>
<evidence type="ECO:0000313" key="8">
    <source>
        <dbReference type="EMBL" id="KAA0166457.1"/>
    </source>
</evidence>
<dbReference type="InterPro" id="IPR037993">
    <property type="entry name" value="NDPk7B"/>
</dbReference>
<name>A0A5A8DPB2_CAFRO</name>
<evidence type="ECO:0000313" key="9">
    <source>
        <dbReference type="Proteomes" id="UP000324907"/>
    </source>
</evidence>
<feature type="domain" description="DM10" evidence="7">
    <location>
        <begin position="7"/>
        <end position="96"/>
    </location>
</feature>
<comment type="caution">
    <text evidence="8">The sequence shown here is derived from an EMBL/GenBank/DDBJ whole genome shotgun (WGS) entry which is preliminary data.</text>
</comment>
<evidence type="ECO:0000256" key="2">
    <source>
        <dbReference type="ARBA" id="ARBA00004245"/>
    </source>
</evidence>
<dbReference type="InterPro" id="IPR034907">
    <property type="entry name" value="NDK-like_dom"/>
</dbReference>
<dbReference type="Proteomes" id="UP000324907">
    <property type="component" value="Unassembled WGS sequence"/>
</dbReference>
<comment type="caution">
    <text evidence="6">Lacks conserved residue(s) required for the propagation of feature annotation.</text>
</comment>
<comment type="subcellular location">
    <subcellularLocation>
        <location evidence="1">Cell projection</location>
        <location evidence="1">Cilium</location>
    </subcellularLocation>
    <subcellularLocation>
        <location evidence="2">Cytoplasm</location>
        <location evidence="2">Cytoskeleton</location>
    </subcellularLocation>
</comment>
<evidence type="ECO:0000256" key="5">
    <source>
        <dbReference type="ARBA" id="ARBA00023273"/>
    </source>
</evidence>
<evidence type="ECO:0000256" key="4">
    <source>
        <dbReference type="ARBA" id="ARBA00023212"/>
    </source>
</evidence>
<dbReference type="EMBL" id="VLTL01000039">
    <property type="protein sequence ID" value="KAA0166457.1"/>
    <property type="molecule type" value="Genomic_DNA"/>
</dbReference>
<dbReference type="InterPro" id="IPR036850">
    <property type="entry name" value="NDK-like_dom_sf"/>
</dbReference>
<keyword evidence="3" id="KW-0963">Cytoplasm</keyword>
<proteinExistence type="inferred from homology"/>
<sequence length="329" mass="35740">MAAEATSGGQYSFGCELLDPITNTLRPYNIAMWPFDASVEVYDPTSRRTILKRCRPRESISVDDFFLGNTITVMSRPYVVRKYLSAETEARFATKRATSLCVIKPCSTGHAGTLVDELLTSGFDIGAVRMGWAGPANPADAAEALPGSIRARFGTDAVRNAVHVSATPAAAASEEAFMFARERSIPAVFRHCSALVIRPHAVKAKAAGQIIQAVLDSGMEISGLRSVALEGRDIEDYLEPYKGVLPEHSRWMTELSSGTSIIAEVRGEDVVPRLRELCGPYCPEIAGHLRPDSLRARFGINRVQNAVLCTDLPSDGPLECKYLFCVVDA</sequence>
<dbReference type="InterPro" id="IPR006602">
    <property type="entry name" value="DM10_dom"/>
</dbReference>
<organism evidence="8 9">
    <name type="scientific">Cafeteria roenbergensis</name>
    <name type="common">Marine flagellate</name>
    <dbReference type="NCBI Taxonomy" id="33653"/>
    <lineage>
        <taxon>Eukaryota</taxon>
        <taxon>Sar</taxon>
        <taxon>Stramenopiles</taxon>
        <taxon>Bigyra</taxon>
        <taxon>Opalozoa</taxon>
        <taxon>Bicosoecida</taxon>
        <taxon>Cafeteriaceae</taxon>
        <taxon>Cafeteria</taxon>
    </lineage>
</organism>
<reference evidence="8 9" key="1">
    <citation type="submission" date="2019-07" db="EMBL/GenBank/DDBJ databases">
        <title>Genomes of Cafeteria roenbergensis.</title>
        <authorList>
            <person name="Fischer M.G."/>
            <person name="Hackl T."/>
            <person name="Roman M."/>
        </authorList>
    </citation>
    <scope>NUCLEOTIDE SEQUENCE [LARGE SCALE GENOMIC DNA]</scope>
    <source>
        <strain evidence="8 9">RCC970-E3</strain>
    </source>
</reference>
<dbReference type="PROSITE" id="PS51374">
    <property type="entry name" value="NDPK_LIKE"/>
    <property type="match status" value="2"/>
</dbReference>
<dbReference type="SUPFAM" id="SSF54919">
    <property type="entry name" value="Nucleoside diphosphate kinase, NDK"/>
    <property type="match status" value="2"/>
</dbReference>